<dbReference type="KEGG" id="bgm:CAL15_06125"/>
<dbReference type="STRING" id="463040.CAL15_06125"/>
<dbReference type="InterPro" id="IPR012223">
    <property type="entry name" value="TEII"/>
</dbReference>
<dbReference type="InterPro" id="IPR029058">
    <property type="entry name" value="AB_hydrolase_fold"/>
</dbReference>
<dbReference type="Pfam" id="PF00975">
    <property type="entry name" value="Thioesterase"/>
    <property type="match status" value="1"/>
</dbReference>
<sequence>MPAFTLYCLPCAGASATMYQRWRRQVPSWLAIEPVELPGRGRRLNEAPIARMDALVDALAPEWLGRLQTPYALLGMSMGALIAYEFALLAARGGRPPQALFVAASAAPGTREDAARAALESEAELIAEMRALGGTSEAVFAEPELLGPALAALKADFRVCASARAALGPALDCPMHVYGGREDRISQSQLLAWQHATTSTCTLTWLAGGHFFMREQESDFLRHVVTAIGL</sequence>
<evidence type="ECO:0000259" key="2">
    <source>
        <dbReference type="Pfam" id="PF00975"/>
    </source>
</evidence>
<evidence type="ECO:0000313" key="4">
    <source>
        <dbReference type="Proteomes" id="UP000194161"/>
    </source>
</evidence>
<dbReference type="Gene3D" id="3.40.50.1820">
    <property type="entry name" value="alpha/beta hydrolase"/>
    <property type="match status" value="1"/>
</dbReference>
<dbReference type="AlphaFoldDB" id="A0A1W6Z9S7"/>
<keyword evidence="4" id="KW-1185">Reference proteome</keyword>
<dbReference type="PANTHER" id="PTHR11487">
    <property type="entry name" value="THIOESTERASE"/>
    <property type="match status" value="1"/>
</dbReference>
<reference evidence="3 4" key="1">
    <citation type="submission" date="2017-05" db="EMBL/GenBank/DDBJ databases">
        <title>Complete and WGS of Bordetella genogroups.</title>
        <authorList>
            <person name="Spilker T."/>
            <person name="LiPuma J."/>
        </authorList>
    </citation>
    <scope>NUCLEOTIDE SEQUENCE [LARGE SCALE GENOMIC DNA]</scope>
    <source>
        <strain evidence="3 4">AU7206</strain>
    </source>
</reference>
<dbReference type="Proteomes" id="UP000194161">
    <property type="component" value="Chromosome"/>
</dbReference>
<gene>
    <name evidence="3" type="ORF">CAL15_06125</name>
</gene>
<dbReference type="SUPFAM" id="SSF53474">
    <property type="entry name" value="alpha/beta-Hydrolases"/>
    <property type="match status" value="1"/>
</dbReference>
<dbReference type="OrthoDB" id="8480037at2"/>
<feature type="domain" description="Thioesterase" evidence="2">
    <location>
        <begin position="5"/>
        <end position="224"/>
    </location>
</feature>
<proteinExistence type="inferred from homology"/>
<evidence type="ECO:0000313" key="3">
    <source>
        <dbReference type="EMBL" id="ARP93995.1"/>
    </source>
</evidence>
<dbReference type="EMBL" id="CP021111">
    <property type="protein sequence ID" value="ARP93995.1"/>
    <property type="molecule type" value="Genomic_DNA"/>
</dbReference>
<evidence type="ECO:0000256" key="1">
    <source>
        <dbReference type="ARBA" id="ARBA00007169"/>
    </source>
</evidence>
<comment type="similarity">
    <text evidence="1">Belongs to the thioesterase family.</text>
</comment>
<protein>
    <recommendedName>
        <fullName evidence="2">Thioesterase domain-containing protein</fullName>
    </recommendedName>
</protein>
<organism evidence="3 4">
    <name type="scientific">Bordetella genomosp. 13</name>
    <dbReference type="NCBI Taxonomy" id="463040"/>
    <lineage>
        <taxon>Bacteria</taxon>
        <taxon>Pseudomonadati</taxon>
        <taxon>Pseudomonadota</taxon>
        <taxon>Betaproteobacteria</taxon>
        <taxon>Burkholderiales</taxon>
        <taxon>Alcaligenaceae</taxon>
        <taxon>Bordetella</taxon>
    </lineage>
</organism>
<dbReference type="RefSeq" id="WP_086077766.1">
    <property type="nucleotide sequence ID" value="NZ_CP021111.1"/>
</dbReference>
<dbReference type="GO" id="GO:0008610">
    <property type="term" value="P:lipid biosynthetic process"/>
    <property type="evidence" value="ECO:0007669"/>
    <property type="project" value="TreeGrafter"/>
</dbReference>
<dbReference type="PANTHER" id="PTHR11487:SF0">
    <property type="entry name" value="S-ACYL FATTY ACID SYNTHASE THIOESTERASE, MEDIUM CHAIN"/>
    <property type="match status" value="1"/>
</dbReference>
<name>A0A1W6Z9S7_9BORD</name>
<accession>A0A1W6Z9S7</accession>
<dbReference type="InterPro" id="IPR001031">
    <property type="entry name" value="Thioesterase"/>
</dbReference>